<dbReference type="Proteomes" id="UP000298327">
    <property type="component" value="Unassembled WGS sequence"/>
</dbReference>
<reference evidence="1 2" key="1">
    <citation type="submission" date="2019-02" db="EMBL/GenBank/DDBJ databases">
        <title>Genome sequencing of the rare red list fungi Dentipellis fragilis.</title>
        <authorList>
            <person name="Buettner E."/>
            <person name="Kellner H."/>
        </authorList>
    </citation>
    <scope>NUCLEOTIDE SEQUENCE [LARGE SCALE GENOMIC DNA]</scope>
    <source>
        <strain evidence="1 2">DSM 105465</strain>
    </source>
</reference>
<evidence type="ECO:0000313" key="1">
    <source>
        <dbReference type="EMBL" id="TFY51568.1"/>
    </source>
</evidence>
<gene>
    <name evidence="1" type="ORF">EVG20_g10941</name>
</gene>
<dbReference type="AlphaFoldDB" id="A0A4Y9XP91"/>
<accession>A0A4Y9XP91</accession>
<sequence>MVTDTIPRTFAAALVLAPASFLVPVMLPVACSRAHLQMSLALTPAHLHTSTVLWHLLDLAVSAGARVSLRPSRLRVFAFTHIFYYPTSHTPSRTRRHVCCC</sequence>
<evidence type="ECO:0000313" key="2">
    <source>
        <dbReference type="Proteomes" id="UP000298327"/>
    </source>
</evidence>
<proteinExistence type="predicted"/>
<name>A0A4Y9XP91_9AGAM</name>
<keyword evidence="2" id="KW-1185">Reference proteome</keyword>
<protein>
    <submittedName>
        <fullName evidence="1">Uncharacterized protein</fullName>
    </submittedName>
</protein>
<organism evidence="1 2">
    <name type="scientific">Dentipellis fragilis</name>
    <dbReference type="NCBI Taxonomy" id="205917"/>
    <lineage>
        <taxon>Eukaryota</taxon>
        <taxon>Fungi</taxon>
        <taxon>Dikarya</taxon>
        <taxon>Basidiomycota</taxon>
        <taxon>Agaricomycotina</taxon>
        <taxon>Agaricomycetes</taxon>
        <taxon>Russulales</taxon>
        <taxon>Hericiaceae</taxon>
        <taxon>Dentipellis</taxon>
    </lineage>
</organism>
<comment type="caution">
    <text evidence="1">The sequence shown here is derived from an EMBL/GenBank/DDBJ whole genome shotgun (WGS) entry which is preliminary data.</text>
</comment>
<dbReference type="EMBL" id="SEOQ01001486">
    <property type="protein sequence ID" value="TFY51568.1"/>
    <property type="molecule type" value="Genomic_DNA"/>
</dbReference>